<evidence type="ECO:0000256" key="1">
    <source>
        <dbReference type="SAM" id="Coils"/>
    </source>
</evidence>
<evidence type="ECO:0000313" key="3">
    <source>
        <dbReference type="Proteomes" id="UP000191116"/>
    </source>
</evidence>
<dbReference type="OrthoDB" id="6424139at2"/>
<name>A0A1T4UJ82_9GAMM</name>
<dbReference type="AlphaFoldDB" id="A0A1T4UJ82"/>
<dbReference type="EMBL" id="FUWP01000025">
    <property type="protein sequence ID" value="SKA52832.1"/>
    <property type="molecule type" value="Genomic_DNA"/>
</dbReference>
<protein>
    <submittedName>
        <fullName evidence="2">Uncharacterized protein</fullName>
    </submittedName>
</protein>
<gene>
    <name evidence="2" type="ORF">CZ814_03349</name>
</gene>
<reference evidence="2 3" key="1">
    <citation type="submission" date="2017-02" db="EMBL/GenBank/DDBJ databases">
        <authorList>
            <person name="Peterson S.W."/>
        </authorList>
    </citation>
    <scope>NUCLEOTIDE SEQUENCE [LARGE SCALE GENOMIC DNA]</scope>
    <source>
        <strain evidence="2 3">CECT 9189</strain>
    </source>
</reference>
<keyword evidence="1" id="KW-0175">Coiled coil</keyword>
<sequence>MTTQKTVAIALQSALNPARFQLDIAAGKTQGTAHTAVQVAITMVNQAEELALEQYNVEVDEFNALCDQLEDTDSKLNIASLELSHLKSEIDDIKLAANQTVLQGEKDMAAAKVSHSQTKNMREELKKLQAMQPEKLKLKVSEQRKKLDDRRELLDSQRLKIRDLKSKLTESETKRVALVGQATMLEDEVKELRSRLIHHDGEVDQKVYHGKDGLEMYLYTFEWGLNFRPASAEIKIVNDVTWHMEVRTNYGICVLVSVTEWLAPFYPPCDYLADRWDSSVHDALVEKITARMELSHPHLVERVEWAKESYLDETDLNEKHVAALNAAGFHSLYSVLHVPPAKLLALVKDQGEKDESVKEKIKGFGEVSVKQVYSKLHNIVAEWESQHEAWKSVKQERNVA</sequence>
<dbReference type="RefSeq" id="WP_080176066.1">
    <property type="nucleotide sequence ID" value="NZ_AP024857.1"/>
</dbReference>
<organism evidence="2 3">
    <name type="scientific">Photobacterium toruni</name>
    <dbReference type="NCBI Taxonomy" id="1935446"/>
    <lineage>
        <taxon>Bacteria</taxon>
        <taxon>Pseudomonadati</taxon>
        <taxon>Pseudomonadota</taxon>
        <taxon>Gammaproteobacteria</taxon>
        <taxon>Vibrionales</taxon>
        <taxon>Vibrionaceae</taxon>
        <taxon>Photobacterium</taxon>
    </lineage>
</organism>
<feature type="coiled-coil region" evidence="1">
    <location>
        <begin position="45"/>
        <end position="72"/>
    </location>
</feature>
<dbReference type="Proteomes" id="UP000191116">
    <property type="component" value="Unassembled WGS sequence"/>
</dbReference>
<proteinExistence type="predicted"/>
<evidence type="ECO:0000313" key="2">
    <source>
        <dbReference type="EMBL" id="SKA52832.1"/>
    </source>
</evidence>
<accession>A0A1T4UJ82</accession>